<name>A0A0A8X5U4_MESS1</name>
<keyword evidence="3" id="KW-1185">Reference proteome</keyword>
<dbReference type="Gene3D" id="1.20.58.1910">
    <property type="match status" value="1"/>
</dbReference>
<sequence length="217" mass="25070">MQDMRDKIAMAEDFVKNELGKDSSGHDWHHIDRVRKNARLIWSKEQQGDWFIIEMAALLHDIPDDKLNESEEAGWMKLDSFLQRIQLDSEISSRIKGCIETVSYKGGRVIELDSIEAEIVQDADRLDALGAIGIARTFAFGGKKGHPIYEPDLNVRGKMTVEEYRNGDSSSVNHFYEKLLKLKDKMNTEQARQLAEERHQFMETFLDQFYSEWNGNA</sequence>
<gene>
    <name evidence="2" type="ORF">SAMD00020551_3460</name>
</gene>
<dbReference type="SMART" id="SM00471">
    <property type="entry name" value="HDc"/>
    <property type="match status" value="1"/>
</dbReference>
<feature type="domain" description="HD/PDEase" evidence="1">
    <location>
        <begin position="23"/>
        <end position="138"/>
    </location>
</feature>
<reference evidence="2 3" key="1">
    <citation type="submission" date="2013-06" db="EMBL/GenBank/DDBJ databases">
        <title>Whole genome shotgun sequence of Bacillus selenatarsenatis SF-1.</title>
        <authorList>
            <person name="Kuroda M."/>
            <person name="Sei K."/>
            <person name="Yamashita M."/>
            <person name="Ike M."/>
        </authorList>
    </citation>
    <scope>NUCLEOTIDE SEQUENCE [LARGE SCALE GENOMIC DNA]</scope>
    <source>
        <strain evidence="2 3">SF-1</strain>
    </source>
</reference>
<evidence type="ECO:0000259" key="1">
    <source>
        <dbReference type="SMART" id="SM00471"/>
    </source>
</evidence>
<dbReference type="Proteomes" id="UP000031014">
    <property type="component" value="Unassembled WGS sequence"/>
</dbReference>
<dbReference type="AlphaFoldDB" id="A0A0A8X5U4"/>
<dbReference type="Gene3D" id="1.10.472.50">
    <property type="entry name" value="HD-domain/PDEase-like"/>
    <property type="match status" value="1"/>
</dbReference>
<proteinExistence type="predicted"/>
<comment type="caution">
    <text evidence="2">The sequence shown here is derived from an EMBL/GenBank/DDBJ whole genome shotgun (WGS) entry which is preliminary data.</text>
</comment>
<dbReference type="CDD" id="cd00077">
    <property type="entry name" value="HDc"/>
    <property type="match status" value="1"/>
</dbReference>
<accession>A0A0A8X5U4</accession>
<organism evidence="2 3">
    <name type="scientific">Mesobacillus selenatarsenatis (strain DSM 18680 / JCM 14380 / FERM P-15431 / SF-1)</name>
    <dbReference type="NCBI Taxonomy" id="1321606"/>
    <lineage>
        <taxon>Bacteria</taxon>
        <taxon>Bacillati</taxon>
        <taxon>Bacillota</taxon>
        <taxon>Bacilli</taxon>
        <taxon>Bacillales</taxon>
        <taxon>Bacillaceae</taxon>
        <taxon>Mesobacillus</taxon>
    </lineage>
</organism>
<dbReference type="EMBL" id="BASE01000079">
    <property type="protein sequence ID" value="GAM15303.1"/>
    <property type="molecule type" value="Genomic_DNA"/>
</dbReference>
<dbReference type="SUPFAM" id="SSF109604">
    <property type="entry name" value="HD-domain/PDEase-like"/>
    <property type="match status" value="1"/>
</dbReference>
<evidence type="ECO:0000313" key="3">
    <source>
        <dbReference type="Proteomes" id="UP000031014"/>
    </source>
</evidence>
<dbReference type="Pfam" id="PF01966">
    <property type="entry name" value="HD"/>
    <property type="match status" value="1"/>
</dbReference>
<dbReference type="PANTHER" id="PTHR33594">
    <property type="entry name" value="SUPERFAMILY HYDROLASE, PUTATIVE (AFU_ORTHOLOGUE AFUA_1G03035)-RELATED"/>
    <property type="match status" value="1"/>
</dbReference>
<protein>
    <submittedName>
        <fullName evidence="2">HD domain protein</fullName>
    </submittedName>
</protein>
<dbReference type="InterPro" id="IPR006674">
    <property type="entry name" value="HD_domain"/>
</dbReference>
<dbReference type="PANTHER" id="PTHR33594:SF1">
    <property type="entry name" value="HD_PDEASE DOMAIN-CONTAINING PROTEIN"/>
    <property type="match status" value="1"/>
</dbReference>
<evidence type="ECO:0000313" key="2">
    <source>
        <dbReference type="EMBL" id="GAM15303.1"/>
    </source>
</evidence>
<dbReference type="STRING" id="1321606.SAMD00020551_3460"/>
<dbReference type="InterPro" id="IPR003607">
    <property type="entry name" value="HD/PDEase_dom"/>
</dbReference>